<dbReference type="KEGG" id="bbig:BBBOND_0205250"/>
<gene>
    <name evidence="1" type="ORF">BBBOND_0205250</name>
</gene>
<dbReference type="VEuPathDB" id="PiroplasmaDB:BBBOND_0205250"/>
<organism evidence="1 2">
    <name type="scientific">Babesia bigemina</name>
    <dbReference type="NCBI Taxonomy" id="5866"/>
    <lineage>
        <taxon>Eukaryota</taxon>
        <taxon>Sar</taxon>
        <taxon>Alveolata</taxon>
        <taxon>Apicomplexa</taxon>
        <taxon>Aconoidasida</taxon>
        <taxon>Piroplasmida</taxon>
        <taxon>Babesiidae</taxon>
        <taxon>Babesia</taxon>
    </lineage>
</organism>
<proteinExistence type="predicted"/>
<protein>
    <submittedName>
        <fullName evidence="1">Uncharacterized protein</fullName>
    </submittedName>
</protein>
<dbReference type="EMBL" id="LK391708">
    <property type="protein sequence ID" value="CDR95367.1"/>
    <property type="molecule type" value="Genomic_DNA"/>
</dbReference>
<dbReference type="AlphaFoldDB" id="A0A061D5T3"/>
<dbReference type="OrthoDB" id="10526669at2759"/>
<evidence type="ECO:0000313" key="1">
    <source>
        <dbReference type="EMBL" id="CDR95367.1"/>
    </source>
</evidence>
<keyword evidence="2" id="KW-1185">Reference proteome</keyword>
<dbReference type="GeneID" id="24563908"/>
<dbReference type="RefSeq" id="XP_012767553.1">
    <property type="nucleotide sequence ID" value="XM_012912099.1"/>
</dbReference>
<dbReference type="Proteomes" id="UP000033188">
    <property type="component" value="Chromosome 2"/>
</dbReference>
<reference evidence="2" key="1">
    <citation type="submission" date="2014-06" db="EMBL/GenBank/DDBJ databases">
        <authorList>
            <person name="Aslett M."/>
            <person name="De Silva N."/>
        </authorList>
    </citation>
    <scope>NUCLEOTIDE SEQUENCE [LARGE SCALE GENOMIC DNA]</scope>
    <source>
        <strain evidence="2">Bond</strain>
    </source>
</reference>
<name>A0A061D5T3_BABBI</name>
<evidence type="ECO:0000313" key="2">
    <source>
        <dbReference type="Proteomes" id="UP000033188"/>
    </source>
</evidence>
<sequence>MNEFVYIFIVFAHFVMNVWHTLPHHVQRVCPRDCEDKDPVHMIKGLILECFFGSNVLLNFGALGYSECRVNLIRGDSDVARFIIQVQIRNLRKILTIAANRFPARLHIQLSELVGIAKPIALQVVKYNTNLWSVAV</sequence>
<accession>A0A061D5T3</accession>